<feature type="domain" description="S1 motif" evidence="5">
    <location>
        <begin position="238"/>
        <end position="306"/>
    </location>
</feature>
<dbReference type="NCBIfam" id="NF004953">
    <property type="entry name" value="PRK06299.1-3"/>
    <property type="match status" value="1"/>
</dbReference>
<comment type="caution">
    <text evidence="6">The sequence shown here is derived from an EMBL/GenBank/DDBJ whole genome shotgun (WGS) entry which is preliminary data.</text>
</comment>
<comment type="similarity">
    <text evidence="1">Belongs to the bacterial ribosomal protein bS1 family.</text>
</comment>
<evidence type="ECO:0000256" key="2">
    <source>
        <dbReference type="ARBA" id="ARBA00022980"/>
    </source>
</evidence>
<feature type="domain" description="S1 motif" evidence="5">
    <location>
        <begin position="323"/>
        <end position="393"/>
    </location>
</feature>
<dbReference type="InterPro" id="IPR035104">
    <property type="entry name" value="Ribosomal_protein_S1-like"/>
</dbReference>
<keyword evidence="3" id="KW-0687">Ribonucleoprotein</keyword>
<dbReference type="GO" id="GO:0005840">
    <property type="term" value="C:ribosome"/>
    <property type="evidence" value="ECO:0007669"/>
    <property type="project" value="UniProtKB-KW"/>
</dbReference>
<dbReference type="EMBL" id="JBEWYP010000007">
    <property type="protein sequence ID" value="MET7030164.1"/>
    <property type="molecule type" value="Genomic_DNA"/>
</dbReference>
<protein>
    <submittedName>
        <fullName evidence="6">30S ribosomal protein S1</fullName>
    </submittedName>
</protein>
<feature type="domain" description="S1 motif" evidence="5">
    <location>
        <begin position="151"/>
        <end position="217"/>
    </location>
</feature>
<dbReference type="Pfam" id="PF00575">
    <property type="entry name" value="S1"/>
    <property type="match status" value="6"/>
</dbReference>
<dbReference type="InterPro" id="IPR012340">
    <property type="entry name" value="NA-bd_OB-fold"/>
</dbReference>
<accession>A0ABV2U0U2</accession>
<evidence type="ECO:0000256" key="4">
    <source>
        <dbReference type="SAM" id="MobiDB-lite"/>
    </source>
</evidence>
<dbReference type="InterPro" id="IPR003029">
    <property type="entry name" value="S1_domain"/>
</dbReference>
<dbReference type="CDD" id="cd05688">
    <property type="entry name" value="S1_RPS1_repeat_ec3"/>
    <property type="match status" value="1"/>
</dbReference>
<name>A0ABV2U0U2_9FLAO</name>
<feature type="domain" description="S1 motif" evidence="5">
    <location>
        <begin position="497"/>
        <end position="562"/>
    </location>
</feature>
<feature type="region of interest" description="Disordered" evidence="4">
    <location>
        <begin position="1"/>
        <end position="26"/>
    </location>
</feature>
<dbReference type="SMART" id="SM00316">
    <property type="entry name" value="S1"/>
    <property type="match status" value="6"/>
</dbReference>
<dbReference type="Gene3D" id="2.40.50.140">
    <property type="entry name" value="Nucleic acid-binding proteins"/>
    <property type="match status" value="6"/>
</dbReference>
<dbReference type="Proteomes" id="UP001549773">
    <property type="component" value="Unassembled WGS sequence"/>
</dbReference>
<evidence type="ECO:0000313" key="6">
    <source>
        <dbReference type="EMBL" id="MET7030164.1"/>
    </source>
</evidence>
<gene>
    <name evidence="6" type="primary">rpsA</name>
    <name evidence="6" type="ORF">ABXZ32_12195</name>
</gene>
<dbReference type="CDD" id="cd05687">
    <property type="entry name" value="S1_RPS1_repeat_ec1_hs1"/>
    <property type="match status" value="1"/>
</dbReference>
<reference evidence="6 7" key="1">
    <citation type="submission" date="2024-07" db="EMBL/GenBank/DDBJ databases">
        <title>The genome sequence of type strain Sediminicola luteus GDMCC 1.2596T.</title>
        <authorList>
            <person name="Liu Y."/>
        </authorList>
    </citation>
    <scope>NUCLEOTIDE SEQUENCE [LARGE SCALE GENOMIC DNA]</scope>
    <source>
        <strain evidence="6 7">GDMCC 1.2596</strain>
    </source>
</reference>
<dbReference type="PANTHER" id="PTHR10724:SF7">
    <property type="entry name" value="SMALL RIBOSOMAL SUBUNIT PROTEIN BS1C"/>
    <property type="match status" value="1"/>
</dbReference>
<evidence type="ECO:0000256" key="3">
    <source>
        <dbReference type="ARBA" id="ARBA00023274"/>
    </source>
</evidence>
<proteinExistence type="inferred from homology"/>
<dbReference type="InterPro" id="IPR050437">
    <property type="entry name" value="Ribos_protein_bS1-like"/>
</dbReference>
<dbReference type="PROSITE" id="PS50126">
    <property type="entry name" value="S1"/>
    <property type="match status" value="6"/>
</dbReference>
<dbReference type="RefSeq" id="WP_354618957.1">
    <property type="nucleotide sequence ID" value="NZ_JBEWYP010000007.1"/>
</dbReference>
<evidence type="ECO:0000259" key="5">
    <source>
        <dbReference type="PROSITE" id="PS50126"/>
    </source>
</evidence>
<keyword evidence="2 6" id="KW-0689">Ribosomal protein</keyword>
<feature type="compositionally biased region" description="Basic and acidic residues" evidence="4">
    <location>
        <begin position="15"/>
        <end position="26"/>
    </location>
</feature>
<dbReference type="PANTHER" id="PTHR10724">
    <property type="entry name" value="30S RIBOSOMAL PROTEIN S1"/>
    <property type="match status" value="1"/>
</dbReference>
<feature type="domain" description="S1 motif" evidence="5">
    <location>
        <begin position="70"/>
        <end position="133"/>
    </location>
</feature>
<sequence>MAEEKTTAQVDETTQDAKETKVETQVQDPKEFLENFNWEKYEQGIERVDDSKLQEFETLVAKNFVDTADEEVVEGTVVYLTDREAIIDINAKSEGVISLNEFRYNPDLKVGDKVEVLIDIREDKSGQLVLSHRKARTIMAWDRVNAAHDKEEIVNGFVKCRTKGGMIVDVFGIEAFLPGSQIDVKPIRDYDQYVGKTMEFKVVKINHEFKNVVVSHKALIEADIEEQKKEIIGQLEKGQVLEGVVKNITSYGVFIDLGGVDGLIHITDLSWSRINHPNEVVELDQKLNVVILDFDDNKSRIQLGLKQLEKHPWDALSDEIKVGDKVKGKVVVIADYGAFIEVAEGVEGLIHVSEMSWSTHLRSAQDFVNVGDEVEAVVLTLDREDRKMSLGIKQLTPDPWTDITTKYPVASKHKGIVRNFTNFGVFVEMEEGIDGLIYISDLSWTKKIKHPSEFVTVGDTLEVEVLELDVEGRKLSLGHKQTTVNPWDKYETEFALDTVHKGAIAEIVDKGATVNFNEDIVAFVPTRHLEKEDGKKLVKGEEADFKIIEFNKEFKRVVASHTAIFREEEQRNVKAAVRKAAASADEAKPTLGDANEALQALKDKMDAAAKKK</sequence>
<keyword evidence="7" id="KW-1185">Reference proteome</keyword>
<evidence type="ECO:0000313" key="7">
    <source>
        <dbReference type="Proteomes" id="UP001549773"/>
    </source>
</evidence>
<organism evidence="6 7">
    <name type="scientific">Sediminicola luteus</name>
    <dbReference type="NCBI Taxonomy" id="319238"/>
    <lineage>
        <taxon>Bacteria</taxon>
        <taxon>Pseudomonadati</taxon>
        <taxon>Bacteroidota</taxon>
        <taxon>Flavobacteriia</taxon>
        <taxon>Flavobacteriales</taxon>
        <taxon>Flavobacteriaceae</taxon>
        <taxon>Sediminicola</taxon>
    </lineage>
</organism>
<dbReference type="CDD" id="cd04465">
    <property type="entry name" value="S1_RPS1_repeat_ec2_hs2"/>
    <property type="match status" value="1"/>
</dbReference>
<dbReference type="PRINTS" id="PR00681">
    <property type="entry name" value="RIBOSOMALS1"/>
</dbReference>
<dbReference type="SUPFAM" id="SSF50249">
    <property type="entry name" value="Nucleic acid-binding proteins"/>
    <property type="match status" value="6"/>
</dbReference>
<evidence type="ECO:0000256" key="1">
    <source>
        <dbReference type="ARBA" id="ARBA00006767"/>
    </source>
</evidence>
<feature type="domain" description="S1 motif" evidence="5">
    <location>
        <begin position="410"/>
        <end position="480"/>
    </location>
</feature>